<dbReference type="GeneID" id="17276894"/>
<keyword evidence="1" id="KW-0812">Transmembrane</keyword>
<evidence type="ECO:0008006" key="4">
    <source>
        <dbReference type="Google" id="ProtNLM"/>
    </source>
</evidence>
<reference evidence="2" key="2">
    <citation type="submission" date="2024-10" db="UniProtKB">
        <authorList>
            <consortium name="EnsemblProtists"/>
        </authorList>
    </citation>
    <scope>IDENTIFICATION</scope>
</reference>
<feature type="transmembrane region" description="Helical" evidence="1">
    <location>
        <begin position="270"/>
        <end position="290"/>
    </location>
</feature>
<keyword evidence="3" id="KW-1185">Reference proteome</keyword>
<evidence type="ECO:0000313" key="3">
    <source>
        <dbReference type="Proteomes" id="UP000013827"/>
    </source>
</evidence>
<sequence length="447" mass="49098">MSNYHQFRGTERSAFSRWSAFVPSHVNAYFQEDAHQKEISDWRGETPWPCGTTAADGVTRLWLGFCRFVWQLPISKFDAPYSMLLNIIGGVLPVVFSSLMSFTILAVQQTSRVDDTAGDNGTPSRRPDPTVWGSTLGGIGISNNAKLALLLCSMAGVAALRVRLDWEYQENLPMNNVKANIRTVLQRQLLKLNAEANQRKFSREDTKTKRAAARLTPSSCSQTLDVMVHETVFNLWGGLFTLVQFPTSMLASLVSGYVMGDFFGIEIVSIYVCSHLVALLSAALTGVFYLCPLLELSILKTQWNVRYGSLAGAQIAHIQTRRCDTPEERQAFSEAYGQAAFVYQKRAFQLFFMQLTMQDVVRALDGLVRLIALFILGSLAMDPGAQVSAGVFAAGASLIFSGFGEAERLAGTMSSILYGTAALVCLSDVFNEGARPMKKAALVTDVI</sequence>
<feature type="transmembrane region" description="Helical" evidence="1">
    <location>
        <begin position="83"/>
        <end position="107"/>
    </location>
</feature>
<evidence type="ECO:0000313" key="2">
    <source>
        <dbReference type="EnsemblProtists" id="EOD31620"/>
    </source>
</evidence>
<reference evidence="3" key="1">
    <citation type="journal article" date="2013" name="Nature">
        <title>Pan genome of the phytoplankton Emiliania underpins its global distribution.</title>
        <authorList>
            <person name="Read B.A."/>
            <person name="Kegel J."/>
            <person name="Klute M.J."/>
            <person name="Kuo A."/>
            <person name="Lefebvre S.C."/>
            <person name="Maumus F."/>
            <person name="Mayer C."/>
            <person name="Miller J."/>
            <person name="Monier A."/>
            <person name="Salamov A."/>
            <person name="Young J."/>
            <person name="Aguilar M."/>
            <person name="Claverie J.M."/>
            <person name="Frickenhaus S."/>
            <person name="Gonzalez K."/>
            <person name="Herman E.K."/>
            <person name="Lin Y.C."/>
            <person name="Napier J."/>
            <person name="Ogata H."/>
            <person name="Sarno A.F."/>
            <person name="Shmutz J."/>
            <person name="Schroeder D."/>
            <person name="de Vargas C."/>
            <person name="Verret F."/>
            <person name="von Dassow P."/>
            <person name="Valentin K."/>
            <person name="Van de Peer Y."/>
            <person name="Wheeler G."/>
            <person name="Dacks J.B."/>
            <person name="Delwiche C.F."/>
            <person name="Dyhrman S.T."/>
            <person name="Glockner G."/>
            <person name="John U."/>
            <person name="Richards T."/>
            <person name="Worden A.Z."/>
            <person name="Zhang X."/>
            <person name="Grigoriev I.V."/>
            <person name="Allen A.E."/>
            <person name="Bidle K."/>
            <person name="Borodovsky M."/>
            <person name="Bowler C."/>
            <person name="Brownlee C."/>
            <person name="Cock J.M."/>
            <person name="Elias M."/>
            <person name="Gladyshev V.N."/>
            <person name="Groth M."/>
            <person name="Guda C."/>
            <person name="Hadaegh A."/>
            <person name="Iglesias-Rodriguez M.D."/>
            <person name="Jenkins J."/>
            <person name="Jones B.M."/>
            <person name="Lawson T."/>
            <person name="Leese F."/>
            <person name="Lindquist E."/>
            <person name="Lobanov A."/>
            <person name="Lomsadze A."/>
            <person name="Malik S.B."/>
            <person name="Marsh M.E."/>
            <person name="Mackinder L."/>
            <person name="Mock T."/>
            <person name="Mueller-Roeber B."/>
            <person name="Pagarete A."/>
            <person name="Parker M."/>
            <person name="Probert I."/>
            <person name="Quesneville H."/>
            <person name="Raines C."/>
            <person name="Rensing S.A."/>
            <person name="Riano-Pachon D.M."/>
            <person name="Richier S."/>
            <person name="Rokitta S."/>
            <person name="Shiraiwa Y."/>
            <person name="Soanes D.M."/>
            <person name="van der Giezen M."/>
            <person name="Wahlund T.M."/>
            <person name="Williams B."/>
            <person name="Wilson W."/>
            <person name="Wolfe G."/>
            <person name="Wurch L.L."/>
        </authorList>
    </citation>
    <scope>NUCLEOTIDE SEQUENCE</scope>
</reference>
<keyword evidence="1" id="KW-1133">Transmembrane helix</keyword>
<organism evidence="2 3">
    <name type="scientific">Emiliania huxleyi (strain CCMP1516)</name>
    <dbReference type="NCBI Taxonomy" id="280463"/>
    <lineage>
        <taxon>Eukaryota</taxon>
        <taxon>Haptista</taxon>
        <taxon>Haptophyta</taxon>
        <taxon>Prymnesiophyceae</taxon>
        <taxon>Isochrysidales</taxon>
        <taxon>Noelaerhabdaceae</taxon>
        <taxon>Emiliania</taxon>
    </lineage>
</organism>
<proteinExistence type="predicted"/>
<dbReference type="RefSeq" id="XP_005784049.1">
    <property type="nucleotide sequence ID" value="XM_005783992.1"/>
</dbReference>
<dbReference type="KEGG" id="ehx:EMIHUDRAFT_231587"/>
<dbReference type="EnsemblProtists" id="EOD31620">
    <property type="protein sequence ID" value="EOD31620"/>
    <property type="gene ID" value="EMIHUDRAFT_231587"/>
</dbReference>
<protein>
    <recommendedName>
        <fullName evidence="4">ABC transmembrane type-1 domain-containing protein</fullName>
    </recommendedName>
</protein>
<feature type="transmembrane region" description="Helical" evidence="1">
    <location>
        <begin position="235"/>
        <end position="258"/>
    </location>
</feature>
<name>A0A0D3K785_EMIH1</name>
<keyword evidence="1" id="KW-0472">Membrane</keyword>
<dbReference type="AlphaFoldDB" id="A0A0D3K785"/>
<evidence type="ECO:0000256" key="1">
    <source>
        <dbReference type="SAM" id="Phobius"/>
    </source>
</evidence>
<accession>A0A0D3K785</accession>
<dbReference type="HOGENOM" id="CLU_613156_0_0_1"/>
<dbReference type="PaxDb" id="2903-EOD31620"/>
<dbReference type="Proteomes" id="UP000013827">
    <property type="component" value="Unassembled WGS sequence"/>
</dbReference>